<feature type="transmembrane region" description="Helical" evidence="5">
    <location>
        <begin position="73"/>
        <end position="91"/>
    </location>
</feature>
<keyword evidence="3 5" id="KW-1133">Transmembrane helix</keyword>
<feature type="transmembrane region" description="Helical" evidence="5">
    <location>
        <begin position="155"/>
        <end position="171"/>
    </location>
</feature>
<dbReference type="InterPro" id="IPR003339">
    <property type="entry name" value="ABC/ECF_trnsptr_transmembrane"/>
</dbReference>
<evidence type="ECO:0000256" key="2">
    <source>
        <dbReference type="ARBA" id="ARBA00022692"/>
    </source>
</evidence>
<feature type="transmembrane region" description="Helical" evidence="5">
    <location>
        <begin position="26"/>
        <end position="53"/>
    </location>
</feature>
<dbReference type="CDD" id="cd16914">
    <property type="entry name" value="EcfT"/>
    <property type="match status" value="1"/>
</dbReference>
<dbReference type="GO" id="GO:0005886">
    <property type="term" value="C:plasma membrane"/>
    <property type="evidence" value="ECO:0007669"/>
    <property type="project" value="UniProtKB-ARBA"/>
</dbReference>
<evidence type="ECO:0000256" key="5">
    <source>
        <dbReference type="SAM" id="Phobius"/>
    </source>
</evidence>
<feature type="transmembrane region" description="Helical" evidence="5">
    <location>
        <begin position="112"/>
        <end position="135"/>
    </location>
</feature>
<keyword evidence="4 5" id="KW-0472">Membrane</keyword>
<keyword evidence="2 5" id="KW-0812">Transmembrane</keyword>
<evidence type="ECO:0000256" key="3">
    <source>
        <dbReference type="ARBA" id="ARBA00022989"/>
    </source>
</evidence>
<dbReference type="EMBL" id="CP025197">
    <property type="protein sequence ID" value="AUG58890.1"/>
    <property type="molecule type" value="Genomic_DNA"/>
</dbReference>
<organism evidence="6 7">
    <name type="scientific">Acetivibrio saccincola</name>
    <dbReference type="NCBI Taxonomy" id="1677857"/>
    <lineage>
        <taxon>Bacteria</taxon>
        <taxon>Bacillati</taxon>
        <taxon>Bacillota</taxon>
        <taxon>Clostridia</taxon>
        <taxon>Eubacteriales</taxon>
        <taxon>Oscillospiraceae</taxon>
        <taxon>Acetivibrio</taxon>
    </lineage>
</organism>
<comment type="subcellular location">
    <subcellularLocation>
        <location evidence="1">Membrane</location>
        <topology evidence="1">Multi-pass membrane protein</topology>
    </subcellularLocation>
</comment>
<evidence type="ECO:0000256" key="1">
    <source>
        <dbReference type="ARBA" id="ARBA00004141"/>
    </source>
</evidence>
<protein>
    <submittedName>
        <fullName evidence="6">Energy-coupling factor transporter transmembrane protein EcfT</fullName>
    </submittedName>
</protein>
<sequence length="269" mass="30119">MLKDVTLGRYYPGSSLLHRTDPRIKIILTISLMITVLFTKSYVAFGILALFIFFGIKHAGIPMSFTLRGLKPVVYIIIFTALINVFLTPGRTAFEYGFIKITFEGLDRAFKLALRILLLMAGTSLLTLTTTPIALTDGIEKLLKPLKIVGVPVNDFALIISISLKFVPVLLDETNKIIKAQASRGVDFETKNPVKKLKNYIPVMVPLFINTIKRADELSLAMEARCYRGGEGRTGLRKLKLTARDILVLLFVLAFEGMLLYVQFFKILV</sequence>
<evidence type="ECO:0000313" key="6">
    <source>
        <dbReference type="EMBL" id="AUG58890.1"/>
    </source>
</evidence>
<evidence type="ECO:0000313" key="7">
    <source>
        <dbReference type="Proteomes" id="UP000233534"/>
    </source>
</evidence>
<keyword evidence="7" id="KW-1185">Reference proteome</keyword>
<dbReference type="KEGG" id="hsc:HVS_15225"/>
<proteinExistence type="predicted"/>
<dbReference type="AlphaFoldDB" id="A0A2K9ETN3"/>
<gene>
    <name evidence="6" type="primary">ecfT</name>
    <name evidence="6" type="ORF">HVS_15225</name>
</gene>
<evidence type="ECO:0000256" key="4">
    <source>
        <dbReference type="ARBA" id="ARBA00023136"/>
    </source>
</evidence>
<accession>A0A2K9ETN3</accession>
<feature type="transmembrane region" description="Helical" evidence="5">
    <location>
        <begin position="246"/>
        <end position="264"/>
    </location>
</feature>
<reference evidence="6 7" key="1">
    <citation type="submission" date="2017-12" db="EMBL/GenBank/DDBJ databases">
        <title>Complete genome sequence of Herbivorax saccincola GGR1, a novel Cellulosome-producing hydrolytic bacterium in a thermophilic biogas plant, established by Illumina and Nanopore MinION sequencing.</title>
        <authorList>
            <person name="Pechtl A."/>
            <person name="Ruckert C."/>
            <person name="Koeck D.E."/>
            <person name="Maus I."/>
            <person name="Winkler A."/>
            <person name="Kalinowski J."/>
            <person name="Puhler A."/>
            <person name="Schwarz W.W."/>
            <person name="Zverlov V.V."/>
            <person name="Schluter A."/>
            <person name="Liebl W."/>
        </authorList>
    </citation>
    <scope>NUCLEOTIDE SEQUENCE [LARGE SCALE GENOMIC DNA]</scope>
    <source>
        <strain evidence="7">SR1</strain>
    </source>
</reference>
<dbReference type="Pfam" id="PF02361">
    <property type="entry name" value="CbiQ"/>
    <property type="match status" value="1"/>
</dbReference>
<name>A0A2K9ETN3_9FIRM</name>
<dbReference type="PANTHER" id="PTHR33514:SF13">
    <property type="entry name" value="PROTEIN ABCI12, CHLOROPLASTIC"/>
    <property type="match status" value="1"/>
</dbReference>
<dbReference type="PANTHER" id="PTHR33514">
    <property type="entry name" value="PROTEIN ABCI12, CHLOROPLASTIC"/>
    <property type="match status" value="1"/>
</dbReference>
<dbReference type="RefSeq" id="WP_101303577.1">
    <property type="nucleotide sequence ID" value="NZ_CP025197.1"/>
</dbReference>
<dbReference type="Proteomes" id="UP000233534">
    <property type="component" value="Chromosome"/>
</dbReference>